<dbReference type="AlphaFoldDB" id="A0A7N0UTG4"/>
<evidence type="ECO:0000256" key="14">
    <source>
        <dbReference type="SAM" id="MobiDB-lite"/>
    </source>
</evidence>
<dbReference type="PANTHER" id="PTHR46125">
    <property type="entry name" value="GATA TRANSCRIPTION FACTOR 28"/>
    <property type="match status" value="1"/>
</dbReference>
<reference evidence="18" key="1">
    <citation type="submission" date="2021-01" db="UniProtKB">
        <authorList>
            <consortium name="EnsemblPlants"/>
        </authorList>
    </citation>
    <scope>IDENTIFICATION</scope>
</reference>
<dbReference type="Pfam" id="PF06200">
    <property type="entry name" value="tify"/>
    <property type="match status" value="1"/>
</dbReference>
<feature type="region of interest" description="Disordered" evidence="14">
    <location>
        <begin position="182"/>
        <end position="203"/>
    </location>
</feature>
<dbReference type="Pfam" id="PF00320">
    <property type="entry name" value="GATA"/>
    <property type="match status" value="1"/>
</dbReference>
<dbReference type="PROSITE" id="PS51320">
    <property type="entry name" value="TIFY"/>
    <property type="match status" value="1"/>
</dbReference>
<keyword evidence="6" id="KW-0862">Zinc</keyword>
<keyword evidence="5 12" id="KW-0863">Zinc-finger</keyword>
<dbReference type="PROSITE" id="PS00344">
    <property type="entry name" value="GATA_ZN_FINGER_1"/>
    <property type="match status" value="1"/>
</dbReference>
<evidence type="ECO:0000259" key="17">
    <source>
        <dbReference type="PROSITE" id="PS51320"/>
    </source>
</evidence>
<dbReference type="PROSITE" id="PS51017">
    <property type="entry name" value="CCT"/>
    <property type="match status" value="1"/>
</dbReference>
<name>A0A7N0UTG4_KALFE</name>
<dbReference type="PANTHER" id="PTHR46125:SF24">
    <property type="entry name" value="GATA TRANSCRIPTION FACTOR 18"/>
    <property type="match status" value="1"/>
</dbReference>
<dbReference type="Gene3D" id="3.30.50.10">
    <property type="entry name" value="Erythroid Transcription Factor GATA-1, subunit A"/>
    <property type="match status" value="1"/>
</dbReference>
<evidence type="ECO:0000256" key="3">
    <source>
        <dbReference type="ARBA" id="ARBA00007722"/>
    </source>
</evidence>
<keyword evidence="8" id="KW-0238">DNA-binding</keyword>
<evidence type="ECO:0000256" key="11">
    <source>
        <dbReference type="ARBA" id="ARBA00023242"/>
    </source>
</evidence>
<evidence type="ECO:0000256" key="1">
    <source>
        <dbReference type="ARBA" id="ARBA00002206"/>
    </source>
</evidence>
<evidence type="ECO:0008006" key="20">
    <source>
        <dbReference type="Google" id="ProtNLM"/>
    </source>
</evidence>
<dbReference type="InterPro" id="IPR010399">
    <property type="entry name" value="Tify_dom"/>
</dbReference>
<keyword evidence="19" id="KW-1185">Reference proteome</keyword>
<evidence type="ECO:0000256" key="2">
    <source>
        <dbReference type="ARBA" id="ARBA00004123"/>
    </source>
</evidence>
<dbReference type="PROSITE" id="PS50114">
    <property type="entry name" value="GATA_ZN_FINGER_2"/>
    <property type="match status" value="1"/>
</dbReference>
<evidence type="ECO:0000256" key="9">
    <source>
        <dbReference type="ARBA" id="ARBA00023159"/>
    </source>
</evidence>
<feature type="domain" description="Tify" evidence="17">
    <location>
        <begin position="79"/>
        <end position="114"/>
    </location>
</feature>
<comment type="similarity">
    <text evidence="3">Belongs to the type IV zinc-finger family. Class C subfamily.</text>
</comment>
<dbReference type="SMART" id="SM00401">
    <property type="entry name" value="ZnF_GATA"/>
    <property type="match status" value="1"/>
</dbReference>
<dbReference type="InterPro" id="IPR013088">
    <property type="entry name" value="Znf_NHR/GATA"/>
</dbReference>
<keyword evidence="4" id="KW-0479">Metal-binding</keyword>
<dbReference type="EnsemblPlants" id="Kaladp0081s0148.1.v1.1">
    <property type="protein sequence ID" value="Kaladp0081s0148.1.v1.1"/>
    <property type="gene ID" value="Kaladp0081s0148.v1.1"/>
</dbReference>
<organism evidence="18 19">
    <name type="scientific">Kalanchoe fedtschenkoi</name>
    <name type="common">Lavender scallops</name>
    <name type="synonym">South American air plant</name>
    <dbReference type="NCBI Taxonomy" id="63787"/>
    <lineage>
        <taxon>Eukaryota</taxon>
        <taxon>Viridiplantae</taxon>
        <taxon>Streptophyta</taxon>
        <taxon>Embryophyta</taxon>
        <taxon>Tracheophyta</taxon>
        <taxon>Spermatophyta</taxon>
        <taxon>Magnoliopsida</taxon>
        <taxon>eudicotyledons</taxon>
        <taxon>Gunneridae</taxon>
        <taxon>Pentapetalae</taxon>
        <taxon>Saxifragales</taxon>
        <taxon>Crassulaceae</taxon>
        <taxon>Kalanchoe</taxon>
    </lineage>
</organism>
<dbReference type="GO" id="GO:0043565">
    <property type="term" value="F:sequence-specific DNA binding"/>
    <property type="evidence" value="ECO:0007669"/>
    <property type="project" value="InterPro"/>
</dbReference>
<dbReference type="Gramene" id="Kaladp0081s0148.1.v1.1">
    <property type="protein sequence ID" value="Kaladp0081s0148.1.v1.1"/>
    <property type="gene ID" value="Kaladp0081s0148.v1.1"/>
</dbReference>
<keyword evidence="7" id="KW-0805">Transcription regulation</keyword>
<comment type="function">
    <text evidence="1">Transcriptional activator that specifically binds 5'-GATA-3' or 5'-GAT-3' motifs within gene promoters.</text>
</comment>
<proteinExistence type="inferred from homology"/>
<protein>
    <recommendedName>
        <fullName evidence="20">GATA transcription factor</fullName>
    </recommendedName>
</protein>
<evidence type="ECO:0000259" key="15">
    <source>
        <dbReference type="PROSITE" id="PS50114"/>
    </source>
</evidence>
<dbReference type="GO" id="GO:0006355">
    <property type="term" value="P:regulation of DNA-templated transcription"/>
    <property type="evidence" value="ECO:0007669"/>
    <property type="project" value="InterPro"/>
</dbReference>
<keyword evidence="11 13" id="KW-0539">Nucleus</keyword>
<feature type="compositionally biased region" description="Low complexity" evidence="14">
    <location>
        <begin position="187"/>
        <end position="202"/>
    </location>
</feature>
<dbReference type="CDD" id="cd00202">
    <property type="entry name" value="ZnF_GATA"/>
    <property type="match status" value="1"/>
</dbReference>
<dbReference type="GO" id="GO:0008270">
    <property type="term" value="F:zinc ion binding"/>
    <property type="evidence" value="ECO:0007669"/>
    <property type="project" value="UniProtKB-KW"/>
</dbReference>
<feature type="region of interest" description="Disordered" evidence="14">
    <location>
        <begin position="215"/>
        <end position="234"/>
    </location>
</feature>
<dbReference type="SUPFAM" id="SSF57716">
    <property type="entry name" value="Glucocorticoid receptor-like (DNA-binding domain)"/>
    <property type="match status" value="1"/>
</dbReference>
<keyword evidence="9" id="KW-0010">Activator</keyword>
<evidence type="ECO:0000313" key="18">
    <source>
        <dbReference type="EnsemblPlants" id="Kaladp0081s0148.1.v1.1"/>
    </source>
</evidence>
<dbReference type="GO" id="GO:0005634">
    <property type="term" value="C:nucleus"/>
    <property type="evidence" value="ECO:0007669"/>
    <property type="project" value="UniProtKB-SubCell"/>
</dbReference>
<evidence type="ECO:0000256" key="4">
    <source>
        <dbReference type="ARBA" id="ARBA00022723"/>
    </source>
</evidence>
<dbReference type="InterPro" id="IPR000679">
    <property type="entry name" value="Znf_GATA"/>
</dbReference>
<accession>A0A7N0UTG4</accession>
<keyword evidence="10" id="KW-0804">Transcription</keyword>
<evidence type="ECO:0000256" key="10">
    <source>
        <dbReference type="ARBA" id="ARBA00023163"/>
    </source>
</evidence>
<evidence type="ECO:0000256" key="5">
    <source>
        <dbReference type="ARBA" id="ARBA00022771"/>
    </source>
</evidence>
<evidence type="ECO:0000256" key="6">
    <source>
        <dbReference type="ARBA" id="ARBA00022833"/>
    </source>
</evidence>
<dbReference type="Pfam" id="PF06203">
    <property type="entry name" value="CCT"/>
    <property type="match status" value="1"/>
</dbReference>
<sequence length="275" mass="30182">MSSDYSNESINMQTLMDNADEDAFVDGEEFADSGVAGQFEHHLVGDDGVRDGAFTDPIDAVHPHRHSMSAPPPGVDFSTACSPSQLTLSFHGEVYVFDDVSAEKVQAVLLLLGGYEVPGGDHTGLKPQNQRSAGDVYGRAMTPTLRAAALRRFREKKKDRCFEKKIRYTVRKEVAHRMKRNKGQFVSSKASSEDIGSGSSDGNAYPGAVKEEHETSCKNCGTGSKHTPMMRRGPEGPRTLCNACGLKWANKVRSRRHPLSPTRVLELFLLVMILL</sequence>
<evidence type="ECO:0000256" key="7">
    <source>
        <dbReference type="ARBA" id="ARBA00023015"/>
    </source>
</evidence>
<evidence type="ECO:0000256" key="13">
    <source>
        <dbReference type="PROSITE-ProRule" id="PRU00357"/>
    </source>
</evidence>
<dbReference type="InterPro" id="IPR010402">
    <property type="entry name" value="CCT_domain"/>
</dbReference>
<evidence type="ECO:0000313" key="19">
    <source>
        <dbReference type="Proteomes" id="UP000594263"/>
    </source>
</evidence>
<evidence type="ECO:0000256" key="12">
    <source>
        <dbReference type="PROSITE-ProRule" id="PRU00094"/>
    </source>
</evidence>
<evidence type="ECO:0000256" key="8">
    <source>
        <dbReference type="ARBA" id="ARBA00023125"/>
    </source>
</evidence>
<dbReference type="SMART" id="SM00979">
    <property type="entry name" value="TIFY"/>
    <property type="match status" value="1"/>
</dbReference>
<dbReference type="Proteomes" id="UP000594263">
    <property type="component" value="Unplaced"/>
</dbReference>
<feature type="domain" description="GATA-type" evidence="15">
    <location>
        <begin position="211"/>
        <end position="246"/>
    </location>
</feature>
<dbReference type="InterPro" id="IPR045280">
    <property type="entry name" value="TIFY-like"/>
</dbReference>
<evidence type="ECO:0000259" key="16">
    <source>
        <dbReference type="PROSITE" id="PS51017"/>
    </source>
</evidence>
<comment type="subcellular location">
    <subcellularLocation>
        <location evidence="2 13">Nucleus</location>
    </subcellularLocation>
</comment>
<feature type="domain" description="CCT" evidence="16">
    <location>
        <begin position="146"/>
        <end position="188"/>
    </location>
</feature>